<evidence type="ECO:0000313" key="2">
    <source>
        <dbReference type="EMBL" id="ETR70303.1"/>
    </source>
</evidence>
<dbReference type="NCBIfam" id="TIGR02605">
    <property type="entry name" value="CxxC_CxxC_SSSS"/>
    <property type="match status" value="1"/>
</dbReference>
<comment type="caution">
    <text evidence="2">The sequence shown here is derived from an EMBL/GenBank/DDBJ whole genome shotgun (WGS) entry which is preliminary data.</text>
</comment>
<dbReference type="SMART" id="SM00834">
    <property type="entry name" value="CxxC_CXXC_SSSS"/>
    <property type="match status" value="1"/>
</dbReference>
<dbReference type="InterPro" id="IPR013429">
    <property type="entry name" value="Regulatory_FmdB_Zinc_ribbon"/>
</dbReference>
<feature type="domain" description="Putative regulatory protein FmdB zinc ribbon" evidence="1">
    <location>
        <begin position="1"/>
        <end position="41"/>
    </location>
</feature>
<dbReference type="Proteomes" id="UP000189670">
    <property type="component" value="Unassembled WGS sequence"/>
</dbReference>
<dbReference type="Pfam" id="PF09723">
    <property type="entry name" value="Zn_ribbon_8"/>
    <property type="match status" value="1"/>
</dbReference>
<organism evidence="2 3">
    <name type="scientific">Candidatus Magnetoglobus multicellularis str. Araruama</name>
    <dbReference type="NCBI Taxonomy" id="890399"/>
    <lineage>
        <taxon>Bacteria</taxon>
        <taxon>Pseudomonadati</taxon>
        <taxon>Thermodesulfobacteriota</taxon>
        <taxon>Desulfobacteria</taxon>
        <taxon>Desulfobacterales</taxon>
        <taxon>Desulfobacteraceae</taxon>
        <taxon>Candidatus Magnetoglobus</taxon>
    </lineage>
</organism>
<protein>
    <submittedName>
        <fullName evidence="2">FmdB family transcriptional regulator</fullName>
    </submittedName>
</protein>
<sequence>MPIFEYQCKHCNHTFEQLQLQSDAPPQSCPKCGQSIEKLMSAGAFTMNSGPVMPQGTCCGQQSPCDNPKGCCGVGP</sequence>
<accession>A0A1V1P680</accession>
<dbReference type="EMBL" id="ATBP01000446">
    <property type="protein sequence ID" value="ETR70303.1"/>
    <property type="molecule type" value="Genomic_DNA"/>
</dbReference>
<name>A0A1V1P680_9BACT</name>
<proteinExistence type="predicted"/>
<dbReference type="SUPFAM" id="SSF57802">
    <property type="entry name" value="Rubredoxin-like"/>
    <property type="match status" value="1"/>
</dbReference>
<evidence type="ECO:0000259" key="1">
    <source>
        <dbReference type="SMART" id="SM00834"/>
    </source>
</evidence>
<dbReference type="AlphaFoldDB" id="A0A1V1P680"/>
<gene>
    <name evidence="2" type="ORF">OMM_08916</name>
</gene>
<evidence type="ECO:0000313" key="3">
    <source>
        <dbReference type="Proteomes" id="UP000189670"/>
    </source>
</evidence>
<reference evidence="3" key="1">
    <citation type="submission" date="2012-11" db="EMBL/GenBank/DDBJ databases">
        <authorList>
            <person name="Lucero-Rivera Y.E."/>
            <person name="Tovar-Ramirez D."/>
        </authorList>
    </citation>
    <scope>NUCLEOTIDE SEQUENCE [LARGE SCALE GENOMIC DNA]</scope>
    <source>
        <strain evidence="3">Araruama</strain>
    </source>
</reference>